<reference evidence="1 2" key="1">
    <citation type="journal article" date="2022" name="bioRxiv">
        <title>An ancient truncated duplication of the anti-Mullerian hormone receptor type 2 gene is a potential conserved master sex determinant in the Pangasiidae catfish family.</title>
        <authorList>
            <person name="Wen M."/>
            <person name="Pan Q."/>
            <person name="Jouanno E."/>
            <person name="Montfort J."/>
            <person name="Zahm M."/>
            <person name="Cabau C."/>
            <person name="Klopp C."/>
            <person name="Iampietro C."/>
            <person name="Roques C."/>
            <person name="Bouchez O."/>
            <person name="Castinel A."/>
            <person name="Donnadieu C."/>
            <person name="Parrinello H."/>
            <person name="Poncet C."/>
            <person name="Belmonte E."/>
            <person name="Gautier V."/>
            <person name="Avarre J.-C."/>
            <person name="Dugue R."/>
            <person name="Gustiano R."/>
            <person name="Ha T.T.T."/>
            <person name="Campet M."/>
            <person name="Sriphairoj K."/>
            <person name="Ribolli J."/>
            <person name="de Almeida F.L."/>
            <person name="Desvignes T."/>
            <person name="Postlethwait J.H."/>
            <person name="Bucao C.F."/>
            <person name="Robinson-Rechavi M."/>
            <person name="Bobe J."/>
            <person name="Herpin A."/>
            <person name="Guiguen Y."/>
        </authorList>
    </citation>
    <scope>NUCLEOTIDE SEQUENCE [LARGE SCALE GENOMIC DNA]</scope>
    <source>
        <strain evidence="1">YG-Dec2019</strain>
    </source>
</reference>
<accession>A0ACC5WY86</accession>
<evidence type="ECO:0000313" key="1">
    <source>
        <dbReference type="EMBL" id="MCI4383969.1"/>
    </source>
</evidence>
<dbReference type="EMBL" id="CM040465">
    <property type="protein sequence ID" value="MCI4383969.1"/>
    <property type="molecule type" value="Genomic_DNA"/>
</dbReference>
<dbReference type="Proteomes" id="UP000829447">
    <property type="component" value="Linkage Group LG12"/>
</dbReference>
<comment type="caution">
    <text evidence="1">The sequence shown here is derived from an EMBL/GenBank/DDBJ whole genome shotgun (WGS) entry which is preliminary data.</text>
</comment>
<organism evidence="1 2">
    <name type="scientific">Pangasianodon gigas</name>
    <name type="common">Mekong giant catfish</name>
    <name type="synonym">Pangasius gigas</name>
    <dbReference type="NCBI Taxonomy" id="30993"/>
    <lineage>
        <taxon>Eukaryota</taxon>
        <taxon>Metazoa</taxon>
        <taxon>Chordata</taxon>
        <taxon>Craniata</taxon>
        <taxon>Vertebrata</taxon>
        <taxon>Euteleostomi</taxon>
        <taxon>Actinopterygii</taxon>
        <taxon>Neopterygii</taxon>
        <taxon>Teleostei</taxon>
        <taxon>Ostariophysi</taxon>
        <taxon>Siluriformes</taxon>
        <taxon>Pangasiidae</taxon>
        <taxon>Pangasianodon</taxon>
    </lineage>
</organism>
<proteinExistence type="predicted"/>
<keyword evidence="2" id="KW-1185">Reference proteome</keyword>
<sequence length="309" mass="35651">MGKRKELSDSDKGQIVMARRLDQSISKTAGLVQCSRYAVGNIRKGLHTKLDPCFVGPMGLLQQCAELFSTSNLYEVLCVAKEASDAELRRGYYKLSLQVHPDRAPGDDQATIKFQVLGKVYAVLSNKDQRAVYDEQGVVDEELDSLNQDRNWEEHWRRLFPKITLQDIIDFEKQYKDSEEEKQDLKRLYLLHEGDMDRIMESALCSSHDDEPRVRDILQQAIDAKDVPVYRIFTHESAKKKATRRRKAEKEQQEAEELQREMGLSTEDSLVAMIQRRQKSKEKDFNSLISDLEAKYCKKSSKGKKAKKN</sequence>
<name>A0ACC5WY86_PANGG</name>
<protein>
    <submittedName>
        <fullName evidence="1">Uncharacterized protein</fullName>
    </submittedName>
</protein>
<gene>
    <name evidence="1" type="ORF">PGIGA_G00032860</name>
</gene>
<evidence type="ECO:0000313" key="2">
    <source>
        <dbReference type="Proteomes" id="UP000829447"/>
    </source>
</evidence>